<dbReference type="GO" id="GO:0046872">
    <property type="term" value="F:metal ion binding"/>
    <property type="evidence" value="ECO:0007669"/>
    <property type="project" value="UniProtKB-KW"/>
</dbReference>
<feature type="transmembrane region" description="Helical" evidence="13">
    <location>
        <begin position="86"/>
        <end position="107"/>
    </location>
</feature>
<keyword evidence="7" id="KW-0249">Electron transport</keyword>
<evidence type="ECO:0000313" key="16">
    <source>
        <dbReference type="Proteomes" id="UP001443914"/>
    </source>
</evidence>
<keyword evidence="5 13" id="KW-0812">Transmembrane</keyword>
<protein>
    <recommendedName>
        <fullName evidence="11">ascorbate ferrireductase (transmembrane)</fullName>
        <ecNumber evidence="11">7.2.1.3</ecNumber>
    </recommendedName>
</protein>
<dbReference type="PANTHER" id="PTHR10106:SF15">
    <property type="entry name" value="TRANSMEMBRANE ASCORBATE FERRIREDUCTASE 3-RELATED"/>
    <property type="match status" value="1"/>
</dbReference>
<keyword evidence="16" id="KW-1185">Reference proteome</keyword>
<dbReference type="InterPro" id="IPR006593">
    <property type="entry name" value="Cyt_b561/ferric_Rdtase_TM"/>
</dbReference>
<organism evidence="15 16">
    <name type="scientific">Saponaria officinalis</name>
    <name type="common">Common soapwort</name>
    <name type="synonym">Lychnis saponaria</name>
    <dbReference type="NCBI Taxonomy" id="3572"/>
    <lineage>
        <taxon>Eukaryota</taxon>
        <taxon>Viridiplantae</taxon>
        <taxon>Streptophyta</taxon>
        <taxon>Embryophyta</taxon>
        <taxon>Tracheophyta</taxon>
        <taxon>Spermatophyta</taxon>
        <taxon>Magnoliopsida</taxon>
        <taxon>eudicotyledons</taxon>
        <taxon>Gunneridae</taxon>
        <taxon>Pentapetalae</taxon>
        <taxon>Caryophyllales</taxon>
        <taxon>Caryophyllaceae</taxon>
        <taxon>Caryophylleae</taxon>
        <taxon>Saponaria</taxon>
    </lineage>
</organism>
<dbReference type="GO" id="GO:0016020">
    <property type="term" value="C:membrane"/>
    <property type="evidence" value="ECO:0007669"/>
    <property type="project" value="UniProtKB-SubCell"/>
</dbReference>
<keyword evidence="4" id="KW-0349">Heme</keyword>
<dbReference type="PANTHER" id="PTHR10106">
    <property type="entry name" value="CYTOCHROME B561-RELATED"/>
    <property type="match status" value="1"/>
</dbReference>
<evidence type="ECO:0000256" key="13">
    <source>
        <dbReference type="SAM" id="Phobius"/>
    </source>
</evidence>
<evidence type="ECO:0000256" key="11">
    <source>
        <dbReference type="ARBA" id="ARBA00024225"/>
    </source>
</evidence>
<comment type="cofactor">
    <cofactor evidence="1">
        <name>heme b</name>
        <dbReference type="ChEBI" id="CHEBI:60344"/>
    </cofactor>
</comment>
<evidence type="ECO:0000256" key="5">
    <source>
        <dbReference type="ARBA" id="ARBA00022692"/>
    </source>
</evidence>
<evidence type="ECO:0000256" key="4">
    <source>
        <dbReference type="ARBA" id="ARBA00022617"/>
    </source>
</evidence>
<dbReference type="InterPro" id="IPR043205">
    <property type="entry name" value="CYB561/CYBRD1-like"/>
</dbReference>
<evidence type="ECO:0000256" key="7">
    <source>
        <dbReference type="ARBA" id="ARBA00022982"/>
    </source>
</evidence>
<evidence type="ECO:0000256" key="3">
    <source>
        <dbReference type="ARBA" id="ARBA00022448"/>
    </source>
</evidence>
<evidence type="ECO:0000259" key="14">
    <source>
        <dbReference type="PROSITE" id="PS50939"/>
    </source>
</evidence>
<dbReference type="EC" id="7.2.1.3" evidence="11"/>
<evidence type="ECO:0000256" key="10">
    <source>
        <dbReference type="ARBA" id="ARBA00023136"/>
    </source>
</evidence>
<evidence type="ECO:0000256" key="2">
    <source>
        <dbReference type="ARBA" id="ARBA00004141"/>
    </source>
</evidence>
<dbReference type="Proteomes" id="UP001443914">
    <property type="component" value="Unassembled WGS sequence"/>
</dbReference>
<feature type="transmembrane region" description="Helical" evidence="13">
    <location>
        <begin position="127"/>
        <end position="146"/>
    </location>
</feature>
<sequence length="221" mass="25574">MDFDREWYRERSSRITVVAHVFGILAIILMLVWLLHYRGGLDLNSQDPSHIFNVHPFLMLFGFIFFAGEAMMVYKSFVAATRVQKIIHMVMHVIAMTLGIIGIYAAFKYHNKRNLTNMYSLHSWIGLITFILYGVQWFFGFATFWVPRPQPTRAMFLPWHVCFGRALLYMAICTAETGLMQIFTILGLVDNREARLINFTGLIILLFGITVDLSVVFGRYA</sequence>
<evidence type="ECO:0000256" key="8">
    <source>
        <dbReference type="ARBA" id="ARBA00022989"/>
    </source>
</evidence>
<evidence type="ECO:0000256" key="9">
    <source>
        <dbReference type="ARBA" id="ARBA00023004"/>
    </source>
</evidence>
<feature type="domain" description="Cytochrome b561" evidence="14">
    <location>
        <begin position="18"/>
        <end position="216"/>
    </location>
</feature>
<comment type="subcellular location">
    <subcellularLocation>
        <location evidence="2">Membrane</location>
        <topology evidence="2">Multi-pass membrane protein</topology>
    </subcellularLocation>
</comment>
<dbReference type="PROSITE" id="PS50939">
    <property type="entry name" value="CYTOCHROME_B561"/>
    <property type="match status" value="1"/>
</dbReference>
<dbReference type="FunFam" id="1.20.120.1770:FF:000001">
    <property type="entry name" value="Cytochrome b reductase 1"/>
    <property type="match status" value="1"/>
</dbReference>
<dbReference type="Gene3D" id="1.20.120.1770">
    <property type="match status" value="1"/>
</dbReference>
<evidence type="ECO:0000256" key="12">
    <source>
        <dbReference type="ARBA" id="ARBA00051575"/>
    </source>
</evidence>
<dbReference type="SMART" id="SM00665">
    <property type="entry name" value="B561"/>
    <property type="match status" value="1"/>
</dbReference>
<feature type="transmembrane region" description="Helical" evidence="13">
    <location>
        <begin position="15"/>
        <end position="35"/>
    </location>
</feature>
<comment type="caution">
    <text evidence="15">The sequence shown here is derived from an EMBL/GenBank/DDBJ whole genome shotgun (WGS) entry which is preliminary data.</text>
</comment>
<evidence type="ECO:0000256" key="6">
    <source>
        <dbReference type="ARBA" id="ARBA00022723"/>
    </source>
</evidence>
<dbReference type="EMBL" id="JBDFQZ010000011">
    <property type="protein sequence ID" value="KAK9676332.1"/>
    <property type="molecule type" value="Genomic_DNA"/>
</dbReference>
<dbReference type="GO" id="GO:0140571">
    <property type="term" value="F:transmembrane ascorbate ferrireductase activity"/>
    <property type="evidence" value="ECO:0007669"/>
    <property type="project" value="UniProtKB-EC"/>
</dbReference>
<evidence type="ECO:0000256" key="1">
    <source>
        <dbReference type="ARBA" id="ARBA00001970"/>
    </source>
</evidence>
<name>A0AAW1HIY2_SAPOF</name>
<keyword evidence="10 13" id="KW-0472">Membrane</keyword>
<keyword evidence="8 13" id="KW-1133">Transmembrane helix</keyword>
<dbReference type="CDD" id="cd08766">
    <property type="entry name" value="Cyt_b561_ACYB-1_like"/>
    <property type="match status" value="1"/>
</dbReference>
<feature type="transmembrane region" description="Helical" evidence="13">
    <location>
        <begin position="55"/>
        <end position="74"/>
    </location>
</feature>
<proteinExistence type="predicted"/>
<accession>A0AAW1HIY2</accession>
<keyword evidence="3" id="KW-0813">Transport</keyword>
<keyword evidence="9" id="KW-0408">Iron</keyword>
<comment type="catalytic activity">
    <reaction evidence="12">
        <text>Fe(3+)(out) + L-ascorbate(in) = monodehydro-L-ascorbate radical(in) + Fe(2+)(out) + H(+)</text>
        <dbReference type="Rhea" id="RHEA:30403"/>
        <dbReference type="ChEBI" id="CHEBI:15378"/>
        <dbReference type="ChEBI" id="CHEBI:29033"/>
        <dbReference type="ChEBI" id="CHEBI:29034"/>
        <dbReference type="ChEBI" id="CHEBI:38290"/>
        <dbReference type="ChEBI" id="CHEBI:59513"/>
        <dbReference type="EC" id="7.2.1.3"/>
    </reaction>
</comment>
<evidence type="ECO:0000313" key="15">
    <source>
        <dbReference type="EMBL" id="KAK9676332.1"/>
    </source>
</evidence>
<keyword evidence="6" id="KW-0479">Metal-binding</keyword>
<dbReference type="AlphaFoldDB" id="A0AAW1HIY2"/>
<dbReference type="Pfam" id="PF03188">
    <property type="entry name" value="Cytochrom_B561"/>
    <property type="match status" value="1"/>
</dbReference>
<feature type="transmembrane region" description="Helical" evidence="13">
    <location>
        <begin position="167"/>
        <end position="189"/>
    </location>
</feature>
<reference evidence="15" key="1">
    <citation type="submission" date="2024-03" db="EMBL/GenBank/DDBJ databases">
        <title>WGS assembly of Saponaria officinalis var. Norfolk2.</title>
        <authorList>
            <person name="Jenkins J."/>
            <person name="Shu S."/>
            <person name="Grimwood J."/>
            <person name="Barry K."/>
            <person name="Goodstein D."/>
            <person name="Schmutz J."/>
            <person name="Leebens-Mack J."/>
            <person name="Osbourn A."/>
        </authorList>
    </citation>
    <scope>NUCLEOTIDE SEQUENCE [LARGE SCALE GENOMIC DNA]</scope>
    <source>
        <strain evidence="15">JIC</strain>
    </source>
</reference>
<gene>
    <name evidence="15" type="ORF">RND81_11G069900</name>
</gene>
<feature type="transmembrane region" description="Helical" evidence="13">
    <location>
        <begin position="195"/>
        <end position="217"/>
    </location>
</feature>